<reference evidence="2" key="1">
    <citation type="journal article" date="2019" name="bioRxiv">
        <title>The Genome of the Zebra Mussel, Dreissena polymorpha: A Resource for Invasive Species Research.</title>
        <authorList>
            <person name="McCartney M.A."/>
            <person name="Auch B."/>
            <person name="Kono T."/>
            <person name="Mallez S."/>
            <person name="Zhang Y."/>
            <person name="Obille A."/>
            <person name="Becker A."/>
            <person name="Abrahante J.E."/>
            <person name="Garbe J."/>
            <person name="Badalamenti J.P."/>
            <person name="Herman A."/>
            <person name="Mangelson H."/>
            <person name="Liachko I."/>
            <person name="Sullivan S."/>
            <person name="Sone E.D."/>
            <person name="Koren S."/>
            <person name="Silverstein K.A.T."/>
            <person name="Beckman K.B."/>
            <person name="Gohl D.M."/>
        </authorList>
    </citation>
    <scope>NUCLEOTIDE SEQUENCE</scope>
    <source>
        <strain evidence="2">Duluth1</strain>
        <tissue evidence="2">Whole animal</tissue>
    </source>
</reference>
<feature type="region of interest" description="Disordered" evidence="1">
    <location>
        <begin position="1"/>
        <end position="23"/>
    </location>
</feature>
<dbReference type="AlphaFoldDB" id="A0A9D4HNW6"/>
<sequence>MDGKNTQKLSSSNDHIHSQKSKQLSALDHDYNVRNENLCVDCKDLLPYDGNSIQCELCDSWYCVPCSGMTHTFYQELLSEENNGNCIWYCNGCKKAIPGVRKVLNMVSLIKNSQDTMMVRIEKIESQLINIGPHSQLNTEFELDHAILDMKEREKRKNYVIIYNLPESNVESPEERKSHDDVLLKELCGSVKVNEIPTEITRLGVKSNTRSRPMRVVFENEQAKWKLLKNNHVFKDKIQTTPDYTYRQRQMNMKMKEEVAKRRVIDQTFTFKKLKEELYSKPKQIQIPEQPPRTNSPTNVQSAQSMRSRPENNVSPSQSPTIFSHNSSQSVKYDGTSSYEGANGQGAPLGRGSGKGTGRGPGRGRR</sequence>
<organism evidence="2 3">
    <name type="scientific">Dreissena polymorpha</name>
    <name type="common">Zebra mussel</name>
    <name type="synonym">Mytilus polymorpha</name>
    <dbReference type="NCBI Taxonomy" id="45954"/>
    <lineage>
        <taxon>Eukaryota</taxon>
        <taxon>Metazoa</taxon>
        <taxon>Spiralia</taxon>
        <taxon>Lophotrochozoa</taxon>
        <taxon>Mollusca</taxon>
        <taxon>Bivalvia</taxon>
        <taxon>Autobranchia</taxon>
        <taxon>Heteroconchia</taxon>
        <taxon>Euheterodonta</taxon>
        <taxon>Imparidentia</taxon>
        <taxon>Neoheterodontei</taxon>
        <taxon>Myida</taxon>
        <taxon>Dreissenoidea</taxon>
        <taxon>Dreissenidae</taxon>
        <taxon>Dreissena</taxon>
    </lineage>
</organism>
<accession>A0A9D4HNW6</accession>
<proteinExistence type="predicted"/>
<feature type="compositionally biased region" description="Polar residues" evidence="1">
    <location>
        <begin position="1"/>
        <end position="13"/>
    </location>
</feature>
<dbReference type="Gene3D" id="3.30.40.10">
    <property type="entry name" value="Zinc/RING finger domain, C3HC4 (zinc finger)"/>
    <property type="match status" value="1"/>
</dbReference>
<dbReference type="InterPro" id="IPR013083">
    <property type="entry name" value="Znf_RING/FYVE/PHD"/>
</dbReference>
<name>A0A9D4HNW6_DREPO</name>
<gene>
    <name evidence="2" type="ORF">DPMN_050058</name>
</gene>
<evidence type="ECO:0000313" key="3">
    <source>
        <dbReference type="Proteomes" id="UP000828390"/>
    </source>
</evidence>
<feature type="region of interest" description="Disordered" evidence="1">
    <location>
        <begin position="281"/>
        <end position="366"/>
    </location>
</feature>
<evidence type="ECO:0000313" key="2">
    <source>
        <dbReference type="EMBL" id="KAH3724243.1"/>
    </source>
</evidence>
<dbReference type="PANTHER" id="PTHR37445:SF3">
    <property type="entry name" value="ZINC FINGER PHD-TYPE DOMAIN-CONTAINING PROTEIN"/>
    <property type="match status" value="1"/>
</dbReference>
<feature type="compositionally biased region" description="Gly residues" evidence="1">
    <location>
        <begin position="343"/>
        <end position="366"/>
    </location>
</feature>
<keyword evidence="3" id="KW-1185">Reference proteome</keyword>
<dbReference type="PANTHER" id="PTHR37445">
    <property type="entry name" value="PROTEIN CBG24663"/>
    <property type="match status" value="1"/>
</dbReference>
<dbReference type="EMBL" id="JAIWYP010000012">
    <property type="protein sequence ID" value="KAH3724243.1"/>
    <property type="molecule type" value="Genomic_DNA"/>
</dbReference>
<dbReference type="InterPro" id="IPR011011">
    <property type="entry name" value="Znf_FYVE_PHD"/>
</dbReference>
<dbReference type="Proteomes" id="UP000828390">
    <property type="component" value="Unassembled WGS sequence"/>
</dbReference>
<evidence type="ECO:0000256" key="1">
    <source>
        <dbReference type="SAM" id="MobiDB-lite"/>
    </source>
</evidence>
<comment type="caution">
    <text evidence="2">The sequence shown here is derived from an EMBL/GenBank/DDBJ whole genome shotgun (WGS) entry which is preliminary data.</text>
</comment>
<protein>
    <recommendedName>
        <fullName evidence="4">PHD-type domain-containing protein</fullName>
    </recommendedName>
</protein>
<evidence type="ECO:0008006" key="4">
    <source>
        <dbReference type="Google" id="ProtNLM"/>
    </source>
</evidence>
<dbReference type="SUPFAM" id="SSF57903">
    <property type="entry name" value="FYVE/PHD zinc finger"/>
    <property type="match status" value="1"/>
</dbReference>
<reference evidence="2" key="2">
    <citation type="submission" date="2020-11" db="EMBL/GenBank/DDBJ databases">
        <authorList>
            <person name="McCartney M.A."/>
            <person name="Auch B."/>
            <person name="Kono T."/>
            <person name="Mallez S."/>
            <person name="Becker A."/>
            <person name="Gohl D.M."/>
            <person name="Silverstein K.A.T."/>
            <person name="Koren S."/>
            <person name="Bechman K.B."/>
            <person name="Herman A."/>
            <person name="Abrahante J.E."/>
            <person name="Garbe J."/>
        </authorList>
    </citation>
    <scope>NUCLEOTIDE SEQUENCE</scope>
    <source>
        <strain evidence="2">Duluth1</strain>
        <tissue evidence="2">Whole animal</tissue>
    </source>
</reference>
<feature type="compositionally biased region" description="Polar residues" evidence="1">
    <location>
        <begin position="293"/>
        <end position="340"/>
    </location>
</feature>